<dbReference type="EMBL" id="CP012850">
    <property type="protein sequence ID" value="ALI36214.1"/>
    <property type="molecule type" value="Genomic_DNA"/>
</dbReference>
<dbReference type="PRINTS" id="PR00081">
    <property type="entry name" value="GDHRDH"/>
</dbReference>
<dbReference type="PANTHER" id="PTHR43976:SF16">
    <property type="entry name" value="SHORT-CHAIN DEHYDROGENASE_REDUCTASE FAMILY PROTEIN"/>
    <property type="match status" value="1"/>
</dbReference>
<reference evidence="5" key="1">
    <citation type="submission" date="2015-10" db="EMBL/GenBank/DDBJ databases">
        <title>Niche specialization of a soil ammonia-oxidizing archaeon, Candidatus Nitrosocosmicus oleophilus.</title>
        <authorList>
            <person name="Jung M.-Y."/>
            <person name="Rhee S.-K."/>
        </authorList>
    </citation>
    <scope>NUCLEOTIDE SEQUENCE [LARGE SCALE GENOMIC DNA]</scope>
    <source>
        <strain evidence="5">MY3</strain>
    </source>
</reference>
<dbReference type="Proteomes" id="UP000058925">
    <property type="component" value="Chromosome"/>
</dbReference>
<dbReference type="SUPFAM" id="SSF51735">
    <property type="entry name" value="NAD(P)-binding Rossmann-fold domains"/>
    <property type="match status" value="1"/>
</dbReference>
<dbReference type="GO" id="GO:0055041">
    <property type="term" value="F:cyclopentanol dehydrogenase activity"/>
    <property type="evidence" value="ECO:0007669"/>
    <property type="project" value="UniProtKB-EC"/>
</dbReference>
<dbReference type="PRINTS" id="PR00080">
    <property type="entry name" value="SDRFAMILY"/>
</dbReference>
<evidence type="ECO:0000313" key="4">
    <source>
        <dbReference type="EMBL" id="ALI36214.1"/>
    </source>
</evidence>
<dbReference type="InterPro" id="IPR002347">
    <property type="entry name" value="SDR_fam"/>
</dbReference>
<name>A0A654LXI9_9ARCH</name>
<accession>A0A654LXI9</accession>
<dbReference type="OrthoDB" id="10157at2157"/>
<organism evidence="4 5">
    <name type="scientific">Candidatus Nitrosocosmicus oleophilus</name>
    <dbReference type="NCBI Taxonomy" id="1353260"/>
    <lineage>
        <taxon>Archaea</taxon>
        <taxon>Nitrososphaerota</taxon>
        <taxon>Nitrososphaeria</taxon>
        <taxon>Nitrososphaerales</taxon>
        <taxon>Nitrososphaeraceae</taxon>
        <taxon>Candidatus Nitrosocosmicus</taxon>
    </lineage>
</organism>
<evidence type="ECO:0000256" key="3">
    <source>
        <dbReference type="RuleBase" id="RU000363"/>
    </source>
</evidence>
<dbReference type="Gene3D" id="3.40.50.720">
    <property type="entry name" value="NAD(P)-binding Rossmann-like Domain"/>
    <property type="match status" value="1"/>
</dbReference>
<evidence type="ECO:0000256" key="1">
    <source>
        <dbReference type="ARBA" id="ARBA00006484"/>
    </source>
</evidence>
<comment type="similarity">
    <text evidence="1 3">Belongs to the short-chain dehydrogenases/reductases (SDR) family.</text>
</comment>
<gene>
    <name evidence="4" type="primary">cpnA_4</name>
    <name evidence="4" type="ORF">NMY3_02012</name>
</gene>
<dbReference type="GeneID" id="60421995"/>
<dbReference type="PROSITE" id="PS00061">
    <property type="entry name" value="ADH_SHORT"/>
    <property type="match status" value="1"/>
</dbReference>
<dbReference type="InterPro" id="IPR051911">
    <property type="entry name" value="SDR_oxidoreductase"/>
</dbReference>
<dbReference type="CDD" id="cd05374">
    <property type="entry name" value="17beta-HSD-like_SDR_c"/>
    <property type="match status" value="1"/>
</dbReference>
<dbReference type="InterPro" id="IPR020904">
    <property type="entry name" value="Sc_DH/Rdtase_CS"/>
</dbReference>
<evidence type="ECO:0000256" key="2">
    <source>
        <dbReference type="ARBA" id="ARBA00023002"/>
    </source>
</evidence>
<dbReference type="PANTHER" id="PTHR43976">
    <property type="entry name" value="SHORT CHAIN DEHYDROGENASE"/>
    <property type="match status" value="1"/>
</dbReference>
<protein>
    <submittedName>
        <fullName evidence="4">Cyclopentanol dehydrogenase</fullName>
        <ecNumber evidence="4">1.1.1.163</ecNumber>
    </submittedName>
</protein>
<dbReference type="Pfam" id="PF00106">
    <property type="entry name" value="adh_short"/>
    <property type="match status" value="1"/>
</dbReference>
<evidence type="ECO:0000313" key="5">
    <source>
        <dbReference type="Proteomes" id="UP000058925"/>
    </source>
</evidence>
<keyword evidence="5" id="KW-1185">Reference proteome</keyword>
<keyword evidence="2 4" id="KW-0560">Oxidoreductase</keyword>
<dbReference type="EC" id="1.1.1.163" evidence="4"/>
<dbReference type="InterPro" id="IPR036291">
    <property type="entry name" value="NAD(P)-bd_dom_sf"/>
</dbReference>
<dbReference type="AlphaFoldDB" id="A0A654LXI9"/>
<dbReference type="KEGG" id="taa:NMY3_02012"/>
<dbReference type="RefSeq" id="WP_196815527.1">
    <property type="nucleotide sequence ID" value="NZ_CP012850.1"/>
</dbReference>
<proteinExistence type="inferred from homology"/>
<sequence>MSSSSDSKVVIITGGSAGIGRETALLLARNNFKTYASMRDLQKSSEIKSIAEKEKLDMHFVQLDVTDDYSIKNAVQNVYDEAGRIDILVNNAGYALSGAFEDLTIDEIKEQYETNVYGLIITTQAVLPIMRRQRSGVVVNISSGVGRFGYPTGSAYVSTKFAVEGLSESMSYELEQFGIRTVIIEPGVIDTDFHHASKIAKKSQDPNSPYAPLMKAMESNVKKMIANGSTPQYVAEVILEAITSPDHKLRYVAGKDVEQWMEAKRKMSDDEFISMMKQFF</sequence>